<dbReference type="Gramene" id="Zm00001eb193460_T001">
    <property type="protein sequence ID" value="Zm00001eb193460_P001"/>
    <property type="gene ID" value="Zm00001eb193460"/>
</dbReference>
<dbReference type="Proteomes" id="UP000007305">
    <property type="component" value="Chromosome 4"/>
</dbReference>
<reference evidence="3" key="1">
    <citation type="journal article" date="2009" name="Science">
        <title>The B73 maize genome: complexity, diversity, and dynamics.</title>
        <authorList>
            <person name="Schnable P.S."/>
            <person name="Ware D."/>
            <person name="Fulton R.S."/>
            <person name="Stein J.C."/>
            <person name="Wei F."/>
            <person name="Pasternak S."/>
            <person name="Liang C."/>
            <person name="Zhang J."/>
            <person name="Fulton L."/>
            <person name="Graves T.A."/>
            <person name="Minx P."/>
            <person name="Reily A.D."/>
            <person name="Courtney L."/>
            <person name="Kruchowski S.S."/>
            <person name="Tomlinson C."/>
            <person name="Strong C."/>
            <person name="Delehaunty K."/>
            <person name="Fronick C."/>
            <person name="Courtney B."/>
            <person name="Rock S.M."/>
            <person name="Belter E."/>
            <person name="Du F."/>
            <person name="Kim K."/>
            <person name="Abbott R.M."/>
            <person name="Cotton M."/>
            <person name="Levy A."/>
            <person name="Marchetto P."/>
            <person name="Ochoa K."/>
            <person name="Jackson S.M."/>
            <person name="Gillam B."/>
            <person name="Chen W."/>
            <person name="Yan L."/>
            <person name="Higginbotham J."/>
            <person name="Cardenas M."/>
            <person name="Waligorski J."/>
            <person name="Applebaum E."/>
            <person name="Phelps L."/>
            <person name="Falcone J."/>
            <person name="Kanchi K."/>
            <person name="Thane T."/>
            <person name="Scimone A."/>
            <person name="Thane N."/>
            <person name="Henke J."/>
            <person name="Wang T."/>
            <person name="Ruppert J."/>
            <person name="Shah N."/>
            <person name="Rotter K."/>
            <person name="Hodges J."/>
            <person name="Ingenthron E."/>
            <person name="Cordes M."/>
            <person name="Kohlberg S."/>
            <person name="Sgro J."/>
            <person name="Delgado B."/>
            <person name="Mead K."/>
            <person name="Chinwalla A."/>
            <person name="Leonard S."/>
            <person name="Crouse K."/>
            <person name="Collura K."/>
            <person name="Kudrna D."/>
            <person name="Currie J."/>
            <person name="He R."/>
            <person name="Angelova A."/>
            <person name="Rajasekar S."/>
            <person name="Mueller T."/>
            <person name="Lomeli R."/>
            <person name="Scara G."/>
            <person name="Ko A."/>
            <person name="Delaney K."/>
            <person name="Wissotski M."/>
            <person name="Lopez G."/>
            <person name="Campos D."/>
            <person name="Braidotti M."/>
            <person name="Ashley E."/>
            <person name="Golser W."/>
            <person name="Kim H."/>
            <person name="Lee S."/>
            <person name="Lin J."/>
            <person name="Dujmic Z."/>
            <person name="Kim W."/>
            <person name="Talag J."/>
            <person name="Zuccolo A."/>
            <person name="Fan C."/>
            <person name="Sebastian A."/>
            <person name="Kramer M."/>
            <person name="Spiegel L."/>
            <person name="Nascimento L."/>
            <person name="Zutavern T."/>
            <person name="Miller B."/>
            <person name="Ambroise C."/>
            <person name="Muller S."/>
            <person name="Spooner W."/>
            <person name="Narechania A."/>
            <person name="Ren L."/>
            <person name="Wei S."/>
            <person name="Kumari S."/>
            <person name="Faga B."/>
            <person name="Levy M.J."/>
            <person name="McMahan L."/>
            <person name="Van Buren P."/>
            <person name="Vaughn M.W."/>
            <person name="Ying K."/>
            <person name="Yeh C.-T."/>
            <person name="Emrich S.J."/>
            <person name="Jia Y."/>
            <person name="Kalyanaraman A."/>
            <person name="Hsia A.-P."/>
            <person name="Barbazuk W.B."/>
            <person name="Baucom R.S."/>
            <person name="Brutnell T.P."/>
            <person name="Carpita N.C."/>
            <person name="Chaparro C."/>
            <person name="Chia J.-M."/>
            <person name="Deragon J.-M."/>
            <person name="Estill J.C."/>
            <person name="Fu Y."/>
            <person name="Jeddeloh J.A."/>
            <person name="Han Y."/>
            <person name="Lee H."/>
            <person name="Li P."/>
            <person name="Lisch D.R."/>
            <person name="Liu S."/>
            <person name="Liu Z."/>
            <person name="Nagel D.H."/>
            <person name="McCann M.C."/>
            <person name="SanMiguel P."/>
            <person name="Myers A.M."/>
            <person name="Nettleton D."/>
            <person name="Nguyen J."/>
            <person name="Penning B.W."/>
            <person name="Ponnala L."/>
            <person name="Schneider K.L."/>
            <person name="Schwartz D.C."/>
            <person name="Sharma A."/>
            <person name="Soderlund C."/>
            <person name="Springer N.M."/>
            <person name="Sun Q."/>
            <person name="Wang H."/>
            <person name="Waterman M."/>
            <person name="Westerman R."/>
            <person name="Wolfgruber T.K."/>
            <person name="Yang L."/>
            <person name="Yu Y."/>
            <person name="Zhang L."/>
            <person name="Zhou S."/>
            <person name="Zhu Q."/>
            <person name="Bennetzen J.L."/>
            <person name="Dawe R.K."/>
            <person name="Jiang J."/>
            <person name="Jiang N."/>
            <person name="Presting G.G."/>
            <person name="Wessler S.R."/>
            <person name="Aluru S."/>
            <person name="Martienssen R.A."/>
            <person name="Clifton S.W."/>
            <person name="McCombie W.R."/>
            <person name="Wing R.A."/>
            <person name="Wilson R.K."/>
        </authorList>
    </citation>
    <scope>NUCLEOTIDE SEQUENCE [LARGE SCALE GENOMIC DNA]</scope>
    <source>
        <strain evidence="3">cv. B73</strain>
    </source>
</reference>
<reference evidence="2" key="3">
    <citation type="submission" date="2021-05" db="UniProtKB">
        <authorList>
            <consortium name="EnsemblPlants"/>
        </authorList>
    </citation>
    <scope>IDENTIFICATION</scope>
    <source>
        <strain evidence="2">cv. B73</strain>
    </source>
</reference>
<dbReference type="EnsemblPlants" id="Zm00001eb193460_T001">
    <property type="protein sequence ID" value="Zm00001eb193460_P001"/>
    <property type="gene ID" value="Zm00001eb193460"/>
</dbReference>
<evidence type="ECO:0000313" key="3">
    <source>
        <dbReference type="Proteomes" id="UP000007305"/>
    </source>
</evidence>
<evidence type="ECO:0000313" key="2">
    <source>
        <dbReference type="EnsemblPlants" id="Zm00001eb193460_P001"/>
    </source>
</evidence>
<proteinExistence type="predicted"/>
<accession>A0A804NXD2</accession>
<evidence type="ECO:0000256" key="1">
    <source>
        <dbReference type="SAM" id="MobiDB-lite"/>
    </source>
</evidence>
<keyword evidence="3" id="KW-1185">Reference proteome</keyword>
<reference evidence="2" key="2">
    <citation type="submission" date="2019-07" db="EMBL/GenBank/DDBJ databases">
        <authorList>
            <person name="Seetharam A."/>
            <person name="Woodhouse M."/>
            <person name="Cannon E."/>
        </authorList>
    </citation>
    <scope>NUCLEOTIDE SEQUENCE [LARGE SCALE GENOMIC DNA]</scope>
    <source>
        <strain evidence="2">cv. B73</strain>
    </source>
</reference>
<name>A0A804NXD2_MAIZE</name>
<dbReference type="InParanoid" id="A0A804NXD2"/>
<dbReference type="AlphaFoldDB" id="A0A804NXD2"/>
<sequence length="152" mass="15526">MVGWSRGTCAHGAGRGVEGGACCSPEGGGGHGEERSRAPCCWRGESREEDGACCCAREAGEEGAMGSCCVARTWTSPRSIQEAPARRGERLPAAAALQEEEQGGRLTCNRGGAASGTGSLSSAMGKGRPRHGWKWSCHGEEEGGVGEMADGG</sequence>
<feature type="region of interest" description="Disordered" evidence="1">
    <location>
        <begin position="109"/>
        <end position="152"/>
    </location>
</feature>
<protein>
    <submittedName>
        <fullName evidence="2">Uncharacterized protein</fullName>
    </submittedName>
</protein>
<organism evidence="2 3">
    <name type="scientific">Zea mays</name>
    <name type="common">Maize</name>
    <dbReference type="NCBI Taxonomy" id="4577"/>
    <lineage>
        <taxon>Eukaryota</taxon>
        <taxon>Viridiplantae</taxon>
        <taxon>Streptophyta</taxon>
        <taxon>Embryophyta</taxon>
        <taxon>Tracheophyta</taxon>
        <taxon>Spermatophyta</taxon>
        <taxon>Magnoliopsida</taxon>
        <taxon>Liliopsida</taxon>
        <taxon>Poales</taxon>
        <taxon>Poaceae</taxon>
        <taxon>PACMAD clade</taxon>
        <taxon>Panicoideae</taxon>
        <taxon>Andropogonodae</taxon>
        <taxon>Andropogoneae</taxon>
        <taxon>Tripsacinae</taxon>
        <taxon>Zea</taxon>
    </lineage>
</organism>